<dbReference type="InterPro" id="IPR036388">
    <property type="entry name" value="WH-like_DNA-bd_sf"/>
</dbReference>
<dbReference type="InterPro" id="IPR039425">
    <property type="entry name" value="RNA_pol_sigma-70-like"/>
</dbReference>
<dbReference type="Gene3D" id="1.10.10.10">
    <property type="entry name" value="Winged helix-like DNA-binding domain superfamily/Winged helix DNA-binding domain"/>
    <property type="match status" value="1"/>
</dbReference>
<dbReference type="RefSeq" id="WP_038671341.1">
    <property type="nucleotide sequence ID" value="NZ_DAWBBB010000015.1"/>
</dbReference>
<evidence type="ECO:0000313" key="7">
    <source>
        <dbReference type="EMBL" id="CCO04600.1"/>
    </source>
</evidence>
<dbReference type="PANTHER" id="PTHR43133:SF60">
    <property type="entry name" value="RNA POLYMERASE SIGMA FACTOR SIGV"/>
    <property type="match status" value="1"/>
</dbReference>
<dbReference type="InterPro" id="IPR013324">
    <property type="entry name" value="RNA_pol_sigma_r3/r4-like"/>
</dbReference>
<dbReference type="InterPro" id="IPR014284">
    <property type="entry name" value="RNA_pol_sigma-70_dom"/>
</dbReference>
<keyword evidence="3" id="KW-0731">Sigma factor</keyword>
<organism evidence="7 8">
    <name type="scientific">Ruminococcus bicirculans</name>
    <name type="common">ex Wegman et al. 2014</name>
    <dbReference type="NCBI Taxonomy" id="1160721"/>
    <lineage>
        <taxon>Bacteria</taxon>
        <taxon>Bacillati</taxon>
        <taxon>Bacillota</taxon>
        <taxon>Clostridia</taxon>
        <taxon>Eubacteriales</taxon>
        <taxon>Oscillospiraceae</taxon>
        <taxon>Ruminococcus</taxon>
    </lineage>
</organism>
<dbReference type="InterPro" id="IPR007627">
    <property type="entry name" value="RNA_pol_sigma70_r2"/>
</dbReference>
<evidence type="ECO:0000256" key="3">
    <source>
        <dbReference type="ARBA" id="ARBA00023082"/>
    </source>
</evidence>
<feature type="domain" description="RNA polymerase sigma-70 region 2" evidence="5">
    <location>
        <begin position="21"/>
        <end position="89"/>
    </location>
</feature>
<dbReference type="PANTHER" id="PTHR43133">
    <property type="entry name" value="RNA POLYMERASE ECF-TYPE SIGMA FACTO"/>
    <property type="match status" value="1"/>
</dbReference>
<dbReference type="InterPro" id="IPR013249">
    <property type="entry name" value="RNA_pol_sigma70_r4_t2"/>
</dbReference>
<gene>
    <name evidence="7" type="primary">sig11</name>
    <name evidence="7" type="ORF">RBI_I00885</name>
</gene>
<proteinExistence type="inferred from homology"/>
<reference evidence="7 8" key="1">
    <citation type="journal article" date="2014" name="Int. J. Syst. Evol. Microbiol.">
        <title>Complete genome of a new Firmicutes species belonging to the dominant human colonic microbiota ('Ruminococcus bicirculans') reveals two chromosomes and a selective capacity to utilize plant glucans.</title>
        <authorList>
            <consortium name="NISC Comparative Sequencing Program"/>
            <person name="Wegmann U."/>
            <person name="Louis P."/>
            <person name="Goesmann A."/>
            <person name="Henrissat B."/>
            <person name="Duncan S.H."/>
            <person name="Flint H.J."/>
        </authorList>
    </citation>
    <scope>NUCLEOTIDE SEQUENCE [LARGE SCALE GENOMIC DNA]</scope>
    <source>
        <strain evidence="7 8">80/3</strain>
    </source>
</reference>
<evidence type="ECO:0000256" key="2">
    <source>
        <dbReference type="ARBA" id="ARBA00023015"/>
    </source>
</evidence>
<sequence>MLAIYLSMLETNEEKNQFEQLYIKYKQDMYAVAYGILKNKEDAEDAVHQSFLKIADNFSKVSQIPCHELKAYIVIICRNTAINIYRQNQNRAKHSTELFETEIVDESYFEKQNYDELLLAIKQLPQIYKDVIYLYFLQEFSAKETATQLEISSELVRQRALRAKKMLKDILERSSHIE</sequence>
<dbReference type="InterPro" id="IPR013325">
    <property type="entry name" value="RNA_pol_sigma_r2"/>
</dbReference>
<dbReference type="EMBL" id="HF545616">
    <property type="protein sequence ID" value="CCO04600.1"/>
    <property type="molecule type" value="Genomic_DNA"/>
</dbReference>
<dbReference type="NCBIfam" id="TIGR02937">
    <property type="entry name" value="sigma70-ECF"/>
    <property type="match status" value="1"/>
</dbReference>
<accession>A0ABM9QFH9</accession>
<comment type="similarity">
    <text evidence="1">Belongs to the sigma-70 factor family. ECF subfamily.</text>
</comment>
<keyword evidence="4" id="KW-0804">Transcription</keyword>
<dbReference type="SUPFAM" id="SSF88659">
    <property type="entry name" value="Sigma3 and sigma4 domains of RNA polymerase sigma factors"/>
    <property type="match status" value="1"/>
</dbReference>
<dbReference type="CDD" id="cd06171">
    <property type="entry name" value="Sigma70_r4"/>
    <property type="match status" value="1"/>
</dbReference>
<keyword evidence="2" id="KW-0805">Transcription regulation</keyword>
<evidence type="ECO:0000313" key="8">
    <source>
        <dbReference type="Proteomes" id="UP000027600"/>
    </source>
</evidence>
<protein>
    <submittedName>
        <fullName evidence="7">RNA polymerase sigma factor</fullName>
    </submittedName>
</protein>
<evidence type="ECO:0000259" key="6">
    <source>
        <dbReference type="Pfam" id="PF08281"/>
    </source>
</evidence>
<dbReference type="Proteomes" id="UP000027600">
    <property type="component" value="Chromosome I"/>
</dbReference>
<dbReference type="Pfam" id="PF08281">
    <property type="entry name" value="Sigma70_r4_2"/>
    <property type="match status" value="1"/>
</dbReference>
<dbReference type="Pfam" id="PF04542">
    <property type="entry name" value="Sigma70_r2"/>
    <property type="match status" value="1"/>
</dbReference>
<keyword evidence="8" id="KW-1185">Reference proteome</keyword>
<evidence type="ECO:0000259" key="5">
    <source>
        <dbReference type="Pfam" id="PF04542"/>
    </source>
</evidence>
<evidence type="ECO:0000256" key="1">
    <source>
        <dbReference type="ARBA" id="ARBA00010641"/>
    </source>
</evidence>
<name>A0ABM9QFH9_9FIRM</name>
<evidence type="ECO:0000256" key="4">
    <source>
        <dbReference type="ARBA" id="ARBA00023163"/>
    </source>
</evidence>
<dbReference type="Gene3D" id="1.10.1740.10">
    <property type="match status" value="1"/>
</dbReference>
<dbReference type="SUPFAM" id="SSF88946">
    <property type="entry name" value="Sigma2 domain of RNA polymerase sigma factors"/>
    <property type="match status" value="1"/>
</dbReference>
<feature type="domain" description="RNA polymerase sigma factor 70 region 4 type 2" evidence="6">
    <location>
        <begin position="115"/>
        <end position="167"/>
    </location>
</feature>